<dbReference type="Proteomes" id="UP000218731">
    <property type="component" value="Chromosome 1"/>
</dbReference>
<dbReference type="AlphaFoldDB" id="A0A1L7NF70"/>
<protein>
    <recommendedName>
        <fullName evidence="4">DUF1302 domain-containing protein</fullName>
    </recommendedName>
</protein>
<feature type="chain" id="PRO_5013176928" description="DUF1302 domain-containing protein" evidence="1">
    <location>
        <begin position="36"/>
        <end position="542"/>
    </location>
</feature>
<gene>
    <name evidence="2" type="ORF">KF715C_ch35560</name>
</gene>
<reference evidence="2 3" key="1">
    <citation type="submission" date="2015-11" db="EMBL/GenBank/DDBJ databases">
        <title>Complete genome sequencing of a biphenyl-degrading bacterium, Pseudomonas putida KF715 (=NBRC110667).</title>
        <authorList>
            <person name="Suenaga H."/>
            <person name="Fujihara N."/>
            <person name="Watanabe T."/>
            <person name="Hirose J."/>
            <person name="Kimura N."/>
            <person name="Yamazoe A."/>
            <person name="Hosoyama A."/>
            <person name="Shimodaira J."/>
            <person name="Furukawa K."/>
        </authorList>
    </citation>
    <scope>NUCLEOTIDE SEQUENCE [LARGE SCALE GENOMIC DNA]</scope>
    <source>
        <strain evidence="2 3">KF715</strain>
    </source>
</reference>
<accession>A0A1L7NF70</accession>
<proteinExistence type="predicted"/>
<dbReference type="EMBL" id="AP015029">
    <property type="protein sequence ID" value="BAW24129.1"/>
    <property type="molecule type" value="Genomic_DNA"/>
</dbReference>
<dbReference type="Pfam" id="PF06980">
    <property type="entry name" value="DUF1302"/>
    <property type="match status" value="1"/>
</dbReference>
<dbReference type="RefSeq" id="WP_096426414.1">
    <property type="nucleotide sequence ID" value="NZ_AP015029.1"/>
</dbReference>
<evidence type="ECO:0000256" key="1">
    <source>
        <dbReference type="SAM" id="SignalP"/>
    </source>
</evidence>
<dbReference type="InterPro" id="IPR010727">
    <property type="entry name" value="DUF1302"/>
</dbReference>
<name>A0A1L7NF70_PSEPU</name>
<evidence type="ECO:0008006" key="4">
    <source>
        <dbReference type="Google" id="ProtNLM"/>
    </source>
</evidence>
<evidence type="ECO:0000313" key="2">
    <source>
        <dbReference type="EMBL" id="BAW24129.1"/>
    </source>
</evidence>
<feature type="signal peptide" evidence="1">
    <location>
        <begin position="1"/>
        <end position="35"/>
    </location>
</feature>
<keyword evidence="1" id="KW-0732">Signal</keyword>
<evidence type="ECO:0000313" key="3">
    <source>
        <dbReference type="Proteomes" id="UP000218731"/>
    </source>
</evidence>
<sequence>MKLQKQQYCFRYHRLAGTISALALSGMAITGQVSAAELLDNENLQIRWDNTVKYQAGFRTKSPSRYNLSNPNTNDGTGAFDKGDLIANRADILSEFDVSLKDAAHSGLRLSAAGWYDNVYDRQHDRIDAATYNQISVDNDEFTRRAKEQAGRGVELLDAFIHSGFDLGDNYLSWRLGRHTLLWGESLFLATNGISNGQAPNDGLKALSVPSSLAKELFLPVNQLSMALSLSDSVSVEGYYQLEYRPTRVPAPGTYWSTFDGGFKGGETLVLAPGFAIPRGDEDKPEGAKGQWGVALKYRDYDNDMDYGLYYLRYNAKIPQVYTRVSSAFIPQEYFFVYPESIKLYGLSASTKIGDANVAGEISFRDNQPLVSDGNQLVIVDDLPGNGHANRLYAVGQTIHAQVSTIWILPRAPLWDQSQLTAELGGHHLYKVTENEERRDKDTVRTSVGMRTIFEPTWYQAFPSVDVSTPLTLGYNFTGRSAVDPSFNTTGAAHGGDVGLSLNFRYANNLRGGVSYTHYLGDSQDNAYADRDLVLFNLAYSF</sequence>
<organism evidence="2 3">
    <name type="scientific">Pseudomonas putida</name>
    <name type="common">Arthrobacter siderocapsulatus</name>
    <dbReference type="NCBI Taxonomy" id="303"/>
    <lineage>
        <taxon>Bacteria</taxon>
        <taxon>Pseudomonadati</taxon>
        <taxon>Pseudomonadota</taxon>
        <taxon>Gammaproteobacteria</taxon>
        <taxon>Pseudomonadales</taxon>
        <taxon>Pseudomonadaceae</taxon>
        <taxon>Pseudomonas</taxon>
    </lineage>
</organism>